<protein>
    <recommendedName>
        <fullName evidence="5">Integral membrane protein</fullName>
    </recommendedName>
</protein>
<feature type="region of interest" description="Disordered" evidence="1">
    <location>
        <begin position="1"/>
        <end position="28"/>
    </location>
</feature>
<evidence type="ECO:0000313" key="3">
    <source>
        <dbReference type="EMBL" id="TQS19555.1"/>
    </source>
</evidence>
<accession>A0A544YS15</accession>
<evidence type="ECO:0008006" key="5">
    <source>
        <dbReference type="Google" id="ProtNLM"/>
    </source>
</evidence>
<evidence type="ECO:0000313" key="4">
    <source>
        <dbReference type="Proteomes" id="UP000316541"/>
    </source>
</evidence>
<feature type="compositionally biased region" description="Pro residues" evidence="1">
    <location>
        <begin position="9"/>
        <end position="23"/>
    </location>
</feature>
<proteinExistence type="predicted"/>
<organism evidence="3 4">
    <name type="scientific">Microbispora hainanensis</name>
    <dbReference type="NCBI Taxonomy" id="568844"/>
    <lineage>
        <taxon>Bacteria</taxon>
        <taxon>Bacillati</taxon>
        <taxon>Actinomycetota</taxon>
        <taxon>Actinomycetes</taxon>
        <taxon>Streptosporangiales</taxon>
        <taxon>Streptosporangiaceae</taxon>
        <taxon>Microbispora</taxon>
    </lineage>
</organism>
<keyword evidence="2" id="KW-0812">Transmembrane</keyword>
<keyword evidence="2" id="KW-1133">Transmembrane helix</keyword>
<dbReference type="Proteomes" id="UP000316541">
    <property type="component" value="Unassembled WGS sequence"/>
</dbReference>
<dbReference type="EMBL" id="VIRM01000023">
    <property type="protein sequence ID" value="TQS19555.1"/>
    <property type="molecule type" value="Genomic_DNA"/>
</dbReference>
<keyword evidence="2" id="KW-0472">Membrane</keyword>
<feature type="transmembrane region" description="Helical" evidence="2">
    <location>
        <begin position="113"/>
        <end position="132"/>
    </location>
</feature>
<gene>
    <name evidence="3" type="ORF">FLX08_19965</name>
</gene>
<evidence type="ECO:0000256" key="1">
    <source>
        <dbReference type="SAM" id="MobiDB-lite"/>
    </source>
</evidence>
<evidence type="ECO:0000256" key="2">
    <source>
        <dbReference type="SAM" id="Phobius"/>
    </source>
</evidence>
<name>A0A544YS15_9ACTN</name>
<dbReference type="AlphaFoldDB" id="A0A544YS15"/>
<feature type="transmembrane region" description="Helical" evidence="2">
    <location>
        <begin position="88"/>
        <end position="107"/>
    </location>
</feature>
<comment type="caution">
    <text evidence="3">The sequence shown here is derived from an EMBL/GenBank/DDBJ whole genome shotgun (WGS) entry which is preliminary data.</text>
</comment>
<sequence>MVPDIASHQPPPGTGHPIPPPQAAPSNREDLRAVMAARRDLGPDYEDALVDSFLDKLDVEIAARVRNEVAAQLAHQPPRGQSKHRDGAVGMAIGSLALGIPLTAIAAQTSGATGLLLAWGGIIAVNLAHALGRRHQR</sequence>
<reference evidence="3 4" key="1">
    <citation type="submission" date="2019-07" db="EMBL/GenBank/DDBJ databases">
        <title>Microbispora hainanensis DSM 45428.</title>
        <authorList>
            <person name="Thawai C."/>
        </authorList>
    </citation>
    <scope>NUCLEOTIDE SEQUENCE [LARGE SCALE GENOMIC DNA]</scope>
    <source>
        <strain evidence="3 4">DSM 45428</strain>
    </source>
</reference>
<dbReference type="RefSeq" id="WP_167530490.1">
    <property type="nucleotide sequence ID" value="NZ_VIRM01000023.1"/>
</dbReference>